<dbReference type="GO" id="GO:0005743">
    <property type="term" value="C:mitochondrial inner membrane"/>
    <property type="evidence" value="ECO:0007669"/>
    <property type="project" value="TreeGrafter"/>
</dbReference>
<dbReference type="Proteomes" id="UP000663828">
    <property type="component" value="Unassembled WGS sequence"/>
</dbReference>
<feature type="compositionally biased region" description="Basic and acidic residues" evidence="9">
    <location>
        <begin position="611"/>
        <end position="629"/>
    </location>
</feature>
<dbReference type="SUPFAM" id="SSF90123">
    <property type="entry name" value="ABC transporter transmembrane region"/>
    <property type="match status" value="2"/>
</dbReference>
<keyword evidence="7 10" id="KW-1133">Transmembrane helix</keyword>
<evidence type="ECO:0000256" key="5">
    <source>
        <dbReference type="ARBA" id="ARBA00022741"/>
    </source>
</evidence>
<dbReference type="GO" id="GO:0090374">
    <property type="term" value="P:oligopeptide export from mitochondrion"/>
    <property type="evidence" value="ECO:0007669"/>
    <property type="project" value="TreeGrafter"/>
</dbReference>
<feature type="transmembrane region" description="Helical" evidence="10">
    <location>
        <begin position="298"/>
        <end position="319"/>
    </location>
</feature>
<feature type="domain" description="ABC transporter" evidence="11">
    <location>
        <begin position="364"/>
        <end position="597"/>
    </location>
</feature>
<dbReference type="InterPro" id="IPR039421">
    <property type="entry name" value="Type_1_exporter"/>
</dbReference>
<evidence type="ECO:0000313" key="13">
    <source>
        <dbReference type="EMBL" id="CAF1590803.1"/>
    </source>
</evidence>
<accession>A0A815ZZP5</accession>
<dbReference type="InterPro" id="IPR003593">
    <property type="entry name" value="AAA+_ATPase"/>
</dbReference>
<dbReference type="CDD" id="cd03249">
    <property type="entry name" value="ABC_MTABC3_MDL1_MDL2"/>
    <property type="match status" value="2"/>
</dbReference>
<keyword evidence="3" id="KW-0813">Transport</keyword>
<dbReference type="FunFam" id="3.40.50.300:FF:000205">
    <property type="entry name" value="ABC transporter B family member 4"/>
    <property type="match status" value="1"/>
</dbReference>
<evidence type="ECO:0000259" key="12">
    <source>
        <dbReference type="PROSITE" id="PS50929"/>
    </source>
</evidence>
<evidence type="ECO:0000259" key="11">
    <source>
        <dbReference type="PROSITE" id="PS50893"/>
    </source>
</evidence>
<feature type="transmembrane region" description="Helical" evidence="10">
    <location>
        <begin position="810"/>
        <end position="827"/>
    </location>
</feature>
<protein>
    <submittedName>
        <fullName evidence="13">Uncharacterized protein</fullName>
    </submittedName>
</protein>
<dbReference type="PROSITE" id="PS50929">
    <property type="entry name" value="ABC_TM1F"/>
    <property type="match status" value="2"/>
</dbReference>
<proteinExistence type="inferred from homology"/>
<feature type="domain" description="ABC transporter" evidence="11">
    <location>
        <begin position="1011"/>
        <end position="1249"/>
    </location>
</feature>
<keyword evidence="6" id="KW-0067">ATP-binding</keyword>
<feature type="transmembrane region" description="Helical" evidence="10">
    <location>
        <begin position="683"/>
        <end position="708"/>
    </location>
</feature>
<dbReference type="CDD" id="cd18577">
    <property type="entry name" value="ABC_6TM_Pgp_ABCB1_D1_like"/>
    <property type="match status" value="1"/>
</dbReference>
<evidence type="ECO:0000256" key="2">
    <source>
        <dbReference type="ARBA" id="ARBA00007577"/>
    </source>
</evidence>
<dbReference type="SUPFAM" id="SSF52540">
    <property type="entry name" value="P-loop containing nucleoside triphosphate hydrolases"/>
    <property type="match status" value="2"/>
</dbReference>
<evidence type="ECO:0000313" key="14">
    <source>
        <dbReference type="Proteomes" id="UP000663828"/>
    </source>
</evidence>
<evidence type="ECO:0000256" key="1">
    <source>
        <dbReference type="ARBA" id="ARBA00004141"/>
    </source>
</evidence>
<reference evidence="13" key="1">
    <citation type="submission" date="2021-02" db="EMBL/GenBank/DDBJ databases">
        <authorList>
            <person name="Nowell W R."/>
        </authorList>
    </citation>
    <scope>NUCLEOTIDE SEQUENCE</scope>
</reference>
<keyword evidence="8 10" id="KW-0472">Membrane</keyword>
<dbReference type="InterPro" id="IPR027417">
    <property type="entry name" value="P-loop_NTPase"/>
</dbReference>
<dbReference type="Pfam" id="PF00005">
    <property type="entry name" value="ABC_tran"/>
    <property type="match status" value="2"/>
</dbReference>
<feature type="transmembrane region" description="Helical" evidence="10">
    <location>
        <begin position="199"/>
        <end position="216"/>
    </location>
</feature>
<evidence type="ECO:0000256" key="9">
    <source>
        <dbReference type="SAM" id="MobiDB-lite"/>
    </source>
</evidence>
<feature type="transmembrane region" description="Helical" evidence="10">
    <location>
        <begin position="174"/>
        <end position="193"/>
    </location>
</feature>
<dbReference type="Pfam" id="PF00664">
    <property type="entry name" value="ABC_membrane"/>
    <property type="match status" value="2"/>
</dbReference>
<gene>
    <name evidence="13" type="ORF">XAT740_LOCUS46547</name>
</gene>
<dbReference type="PANTHER" id="PTHR43394:SF1">
    <property type="entry name" value="ATP-BINDING CASSETTE SUB-FAMILY B MEMBER 10, MITOCHONDRIAL"/>
    <property type="match status" value="1"/>
</dbReference>
<evidence type="ECO:0000256" key="10">
    <source>
        <dbReference type="SAM" id="Phobius"/>
    </source>
</evidence>
<evidence type="ECO:0000256" key="3">
    <source>
        <dbReference type="ARBA" id="ARBA00022448"/>
    </source>
</evidence>
<comment type="caution">
    <text evidence="13">The sequence shown here is derived from an EMBL/GenBank/DDBJ whole genome shotgun (WGS) entry which is preliminary data.</text>
</comment>
<dbReference type="InterPro" id="IPR003439">
    <property type="entry name" value="ABC_transporter-like_ATP-bd"/>
</dbReference>
<feature type="transmembrane region" description="Helical" evidence="10">
    <location>
        <begin position="728"/>
        <end position="752"/>
    </location>
</feature>
<keyword evidence="5" id="KW-0547">Nucleotide-binding</keyword>
<name>A0A815ZZP5_ADIRI</name>
<dbReference type="GO" id="GO:0016887">
    <property type="term" value="F:ATP hydrolysis activity"/>
    <property type="evidence" value="ECO:0007669"/>
    <property type="project" value="InterPro"/>
</dbReference>
<feature type="region of interest" description="Disordered" evidence="9">
    <location>
        <begin position="597"/>
        <end position="629"/>
    </location>
</feature>
<dbReference type="CDD" id="cd18578">
    <property type="entry name" value="ABC_6TM_Pgp_ABCB1_D2_like"/>
    <property type="match status" value="1"/>
</dbReference>
<feature type="transmembrane region" description="Helical" evidence="10">
    <location>
        <begin position="25"/>
        <end position="48"/>
    </location>
</feature>
<sequence length="1254" mass="141443">MNNKNNKDRRLGLFEIYQYADKWDILLMIIGTIAAIITGASYSLYLFVYKQMADHLVDEGKLNTNTTIMNVSINNSDECHVISTVNSSYSPYNAIIKNTKWILLIGFLNIFFCWLAWTSWTMTAERQIRRIRYEVFRNILYQEIGWFDRQSAGELSSRLIMNLDKMKDGINSKIIELLTLSAETISILIYAFVTGWKLTLVYVAVIPFIILLFYLTSKVTMRFISKEMEAYGHAASIIQEVLQNIRLVTSFHGQEKEKERKGFYIGLCRVATQIFSNAAFAITFWYGPELVRSECKNYSAGTIIVVFMACKIAAMNLSLSIPNIQSFVEALSGGGYIFDLLERKSNIDASVIAPAEPLTITGDIEFKNVDFTYPTRQNVPILRNISLKIPSGKTVALIGASGCGKSTIIQLIQRFYDVDNGKILLDGKDIRIVNVGSLRQRIGIVSQEPVLFSGTIEDNIRLSNPNATEEQIVEAAKMANAHDFIMLLPKNYQTRISEKLSGGQKQRVAIARALVSKPQILLLDEATSALDNKTECIVQDALDKAKIGRTTIIIAHRLHTIRNVDLIIGLEHGQVVECGTHEELMEHKGLYYEMVTTQQQNEKEEESEEISNDKEEYSDDVKPSVRETSEINRKTSKYSIDSLEEIEQNNDKETELNRSEKKHKKWLDISFLLSILKLNASEWYWMLTVIFSCIIFGAIQIAAPFILAQIYELFAEPNIDKQKYWTNIYAVIIFIMGVVSALVEFINSIAFAKSGEAFAMRMRNLAFTSILRQDMEYFDDETNSPESLATRLSQESAALKGLSGIRIGKILEALIISIGAIVVSFCFGWKLTFVIICLAPLITLSGKLLNQKNIQTVQTKAKHLPNGNGEEYANQAIEHIRTVVALHQEEHFFNLYTNQYDQQFKKQICRLYVSALGTSIALSMPFFINCVAFSYGSKLVQNNEMTFADVFRVYFVLNFSMQAVGRSIGGLPDYIKAKQAALGILQLSKRRSNIDPNDNSGKKLEEVKGDIEFQNVYFRYPAQPTIRVLKDFSLKCTSSKTTALVGPSGSGKSTLIKLIQRFYQPLKGKILLDGHDISELNIQWLRSLMGLVQQEPVLFNLSIRENITYGDNSRYISDAEIEKAARDANIHDFIAQLPKGYETLCGAKGSQLSGGQKQRIAIARALIRQPKILLLDEATSALDNKSEKLVQETLEKAKIGRTCLQIAHRLSTIQNSDKIVVIDHGRVKEQGTHDDLLQMNGIYSQLALIYETST</sequence>
<evidence type="ECO:0000256" key="4">
    <source>
        <dbReference type="ARBA" id="ARBA00022692"/>
    </source>
</evidence>
<dbReference type="InterPro" id="IPR036640">
    <property type="entry name" value="ABC1_TM_sf"/>
</dbReference>
<feature type="transmembrane region" description="Helical" evidence="10">
    <location>
        <begin position="101"/>
        <end position="122"/>
    </location>
</feature>
<comment type="similarity">
    <text evidence="2">Belongs to the ABC transporter superfamily. ABCB family. Multidrug resistance exporter (TC 3.A.1.201) subfamily.</text>
</comment>
<keyword evidence="4 10" id="KW-0812">Transmembrane</keyword>
<feature type="domain" description="ABC transmembrane type-1" evidence="12">
    <location>
        <begin position="687"/>
        <end position="976"/>
    </location>
</feature>
<dbReference type="PANTHER" id="PTHR43394">
    <property type="entry name" value="ATP-DEPENDENT PERMEASE MDL1, MITOCHONDRIAL"/>
    <property type="match status" value="1"/>
</dbReference>
<dbReference type="SMART" id="SM00382">
    <property type="entry name" value="AAA"/>
    <property type="match status" value="2"/>
</dbReference>
<comment type="subcellular location">
    <subcellularLocation>
        <location evidence="1">Membrane</location>
        <topology evidence="1">Multi-pass membrane protein</topology>
    </subcellularLocation>
</comment>
<feature type="domain" description="ABC transmembrane type-1" evidence="12">
    <location>
        <begin position="29"/>
        <end position="329"/>
    </location>
</feature>
<evidence type="ECO:0000256" key="7">
    <source>
        <dbReference type="ARBA" id="ARBA00022989"/>
    </source>
</evidence>
<dbReference type="GO" id="GO:0015421">
    <property type="term" value="F:ABC-type oligopeptide transporter activity"/>
    <property type="evidence" value="ECO:0007669"/>
    <property type="project" value="TreeGrafter"/>
</dbReference>
<dbReference type="PROSITE" id="PS50893">
    <property type="entry name" value="ABC_TRANSPORTER_2"/>
    <property type="match status" value="2"/>
</dbReference>
<dbReference type="GO" id="GO:0005524">
    <property type="term" value="F:ATP binding"/>
    <property type="evidence" value="ECO:0007669"/>
    <property type="project" value="UniProtKB-KW"/>
</dbReference>
<dbReference type="InterPro" id="IPR011527">
    <property type="entry name" value="ABC1_TM_dom"/>
</dbReference>
<feature type="transmembrane region" description="Helical" evidence="10">
    <location>
        <begin position="263"/>
        <end position="286"/>
    </location>
</feature>
<organism evidence="13 14">
    <name type="scientific">Adineta ricciae</name>
    <name type="common">Rotifer</name>
    <dbReference type="NCBI Taxonomy" id="249248"/>
    <lineage>
        <taxon>Eukaryota</taxon>
        <taxon>Metazoa</taxon>
        <taxon>Spiralia</taxon>
        <taxon>Gnathifera</taxon>
        <taxon>Rotifera</taxon>
        <taxon>Eurotatoria</taxon>
        <taxon>Bdelloidea</taxon>
        <taxon>Adinetida</taxon>
        <taxon>Adinetidae</taxon>
        <taxon>Adineta</taxon>
    </lineage>
</organism>
<dbReference type="InterPro" id="IPR017871">
    <property type="entry name" value="ABC_transporter-like_CS"/>
</dbReference>
<dbReference type="Gene3D" id="3.40.50.300">
    <property type="entry name" value="P-loop containing nucleotide triphosphate hydrolases"/>
    <property type="match status" value="2"/>
</dbReference>
<evidence type="ECO:0000256" key="6">
    <source>
        <dbReference type="ARBA" id="ARBA00022840"/>
    </source>
</evidence>
<keyword evidence="14" id="KW-1185">Reference proteome</keyword>
<dbReference type="Gene3D" id="1.20.1560.10">
    <property type="entry name" value="ABC transporter type 1, transmembrane domain"/>
    <property type="match status" value="1"/>
</dbReference>
<dbReference type="EMBL" id="CAJNOR010006275">
    <property type="protein sequence ID" value="CAF1590803.1"/>
    <property type="molecule type" value="Genomic_DNA"/>
</dbReference>
<dbReference type="FunFam" id="3.40.50.300:FF:000302">
    <property type="entry name" value="ATP-binding cassette subfamily B member 5"/>
    <property type="match status" value="1"/>
</dbReference>
<dbReference type="AlphaFoldDB" id="A0A815ZZP5"/>
<dbReference type="PROSITE" id="PS00211">
    <property type="entry name" value="ABC_TRANSPORTER_1"/>
    <property type="match status" value="2"/>
</dbReference>
<evidence type="ECO:0000256" key="8">
    <source>
        <dbReference type="ARBA" id="ARBA00023136"/>
    </source>
</evidence>